<evidence type="ECO:0000313" key="9">
    <source>
        <dbReference type="Proteomes" id="UP000321204"/>
    </source>
</evidence>
<keyword evidence="5 7" id="KW-1133">Transmembrane helix</keyword>
<evidence type="ECO:0000256" key="2">
    <source>
        <dbReference type="ARBA" id="ARBA00006679"/>
    </source>
</evidence>
<dbReference type="GO" id="GO:0005886">
    <property type="term" value="C:plasma membrane"/>
    <property type="evidence" value="ECO:0007669"/>
    <property type="project" value="UniProtKB-SubCell"/>
</dbReference>
<dbReference type="OrthoDB" id="680764at2"/>
<dbReference type="PANTHER" id="PTHR33452">
    <property type="entry name" value="OXIDOREDUCTASE CATD-RELATED"/>
    <property type="match status" value="1"/>
</dbReference>
<dbReference type="Proteomes" id="UP000321204">
    <property type="component" value="Chromosome"/>
</dbReference>
<keyword evidence="3" id="KW-1003">Cell membrane</keyword>
<sequence>MNYLQRVEHWGDTHHPKYLDLLRIVLGVFLLFKGIEFARNSTTLNELISQQVPFSSLLLVLLGHYVIFAHIMGGFLLALGLLTRLACLIQIPILIGAIVFVNVDLTNHFSEIILSIAILGLLIYFTVIGSGPWSLDRVMERDEEERQSRNLRT</sequence>
<keyword evidence="4 7" id="KW-0812">Transmembrane</keyword>
<dbReference type="EMBL" id="CP042433">
    <property type="protein sequence ID" value="QEC55114.1"/>
    <property type="molecule type" value="Genomic_DNA"/>
</dbReference>
<dbReference type="KEGG" id="fgg:FSB75_04065"/>
<accession>A0A5B8UEX1</accession>
<keyword evidence="6 7" id="KW-0472">Membrane</keyword>
<evidence type="ECO:0000256" key="3">
    <source>
        <dbReference type="ARBA" id="ARBA00022475"/>
    </source>
</evidence>
<feature type="transmembrane region" description="Helical" evidence="7">
    <location>
        <begin position="21"/>
        <end position="38"/>
    </location>
</feature>
<comment type="similarity">
    <text evidence="2">Belongs to the DoxX family.</text>
</comment>
<feature type="transmembrane region" description="Helical" evidence="7">
    <location>
        <begin position="109"/>
        <end position="131"/>
    </location>
</feature>
<keyword evidence="9" id="KW-1185">Reference proteome</keyword>
<name>A0A5B8UEX1_9BACT</name>
<feature type="transmembrane region" description="Helical" evidence="7">
    <location>
        <begin position="85"/>
        <end position="103"/>
    </location>
</feature>
<dbReference type="Pfam" id="PF07681">
    <property type="entry name" value="DoxX"/>
    <property type="match status" value="1"/>
</dbReference>
<evidence type="ECO:0000256" key="6">
    <source>
        <dbReference type="ARBA" id="ARBA00023136"/>
    </source>
</evidence>
<proteinExistence type="inferred from homology"/>
<evidence type="ECO:0000256" key="5">
    <source>
        <dbReference type="ARBA" id="ARBA00022989"/>
    </source>
</evidence>
<protein>
    <submittedName>
        <fullName evidence="8">DoxX family membrane protein</fullName>
    </submittedName>
</protein>
<organism evidence="8 9">
    <name type="scientific">Flavisolibacter ginsenosidimutans</name>
    <dbReference type="NCBI Taxonomy" id="661481"/>
    <lineage>
        <taxon>Bacteria</taxon>
        <taxon>Pseudomonadati</taxon>
        <taxon>Bacteroidota</taxon>
        <taxon>Chitinophagia</taxon>
        <taxon>Chitinophagales</taxon>
        <taxon>Chitinophagaceae</taxon>
        <taxon>Flavisolibacter</taxon>
    </lineage>
</organism>
<evidence type="ECO:0000256" key="7">
    <source>
        <dbReference type="SAM" id="Phobius"/>
    </source>
</evidence>
<reference evidence="8 9" key="1">
    <citation type="journal article" date="2015" name="Int. J. Syst. Evol. Microbiol.">
        <title>Flavisolibacter ginsenosidimutans sp. nov., with ginsenoside-converting activity isolated from soil used for cultivating ginseng.</title>
        <authorList>
            <person name="Zhao Y."/>
            <person name="Liu Q."/>
            <person name="Kang M.S."/>
            <person name="Jin F."/>
            <person name="Yu H."/>
            <person name="Im W.T."/>
        </authorList>
    </citation>
    <scope>NUCLEOTIDE SEQUENCE [LARGE SCALE GENOMIC DNA]</scope>
    <source>
        <strain evidence="8 9">Gsoil 636</strain>
    </source>
</reference>
<dbReference type="RefSeq" id="WP_146783165.1">
    <property type="nucleotide sequence ID" value="NZ_BAABIO010000006.1"/>
</dbReference>
<evidence type="ECO:0000256" key="4">
    <source>
        <dbReference type="ARBA" id="ARBA00022692"/>
    </source>
</evidence>
<comment type="subcellular location">
    <subcellularLocation>
        <location evidence="1">Cell membrane</location>
        <topology evidence="1">Multi-pass membrane protein</topology>
    </subcellularLocation>
</comment>
<evidence type="ECO:0000313" key="8">
    <source>
        <dbReference type="EMBL" id="QEC55114.1"/>
    </source>
</evidence>
<evidence type="ECO:0000256" key="1">
    <source>
        <dbReference type="ARBA" id="ARBA00004651"/>
    </source>
</evidence>
<dbReference type="InterPro" id="IPR032808">
    <property type="entry name" value="DoxX"/>
</dbReference>
<feature type="transmembrane region" description="Helical" evidence="7">
    <location>
        <begin position="58"/>
        <end position="78"/>
    </location>
</feature>
<gene>
    <name evidence="8" type="ORF">FSB75_04065</name>
</gene>
<dbReference type="PANTHER" id="PTHR33452:SF1">
    <property type="entry name" value="INNER MEMBRANE PROTEIN YPHA-RELATED"/>
    <property type="match status" value="1"/>
</dbReference>
<dbReference type="AlphaFoldDB" id="A0A5B8UEX1"/>
<dbReference type="InterPro" id="IPR051907">
    <property type="entry name" value="DoxX-like_oxidoreductase"/>
</dbReference>